<reference evidence="1 2" key="1">
    <citation type="journal article" date="2019" name="Plant Biotechnol. J.">
        <title>The red bayberry genome and genetic basis of sex determination.</title>
        <authorList>
            <person name="Jia H.M."/>
            <person name="Jia H.J."/>
            <person name="Cai Q.L."/>
            <person name="Wang Y."/>
            <person name="Zhao H.B."/>
            <person name="Yang W.F."/>
            <person name="Wang G.Y."/>
            <person name="Li Y.H."/>
            <person name="Zhan D.L."/>
            <person name="Shen Y.T."/>
            <person name="Niu Q.F."/>
            <person name="Chang L."/>
            <person name="Qiu J."/>
            <person name="Zhao L."/>
            <person name="Xie H.B."/>
            <person name="Fu W.Y."/>
            <person name="Jin J."/>
            <person name="Li X.W."/>
            <person name="Jiao Y."/>
            <person name="Zhou C.C."/>
            <person name="Tu T."/>
            <person name="Chai C.Y."/>
            <person name="Gao J.L."/>
            <person name="Fan L.J."/>
            <person name="van de Weg E."/>
            <person name="Wang J.Y."/>
            <person name="Gao Z.S."/>
        </authorList>
    </citation>
    <scope>NUCLEOTIDE SEQUENCE [LARGE SCALE GENOMIC DNA]</scope>
    <source>
        <tissue evidence="1">Leaves</tissue>
    </source>
</reference>
<organism evidence="1 2">
    <name type="scientific">Morella rubra</name>
    <name type="common">Chinese bayberry</name>
    <dbReference type="NCBI Taxonomy" id="262757"/>
    <lineage>
        <taxon>Eukaryota</taxon>
        <taxon>Viridiplantae</taxon>
        <taxon>Streptophyta</taxon>
        <taxon>Embryophyta</taxon>
        <taxon>Tracheophyta</taxon>
        <taxon>Spermatophyta</taxon>
        <taxon>Magnoliopsida</taxon>
        <taxon>eudicotyledons</taxon>
        <taxon>Gunneridae</taxon>
        <taxon>Pentapetalae</taxon>
        <taxon>rosids</taxon>
        <taxon>fabids</taxon>
        <taxon>Fagales</taxon>
        <taxon>Myricaceae</taxon>
        <taxon>Morella</taxon>
    </lineage>
</organism>
<dbReference type="AlphaFoldDB" id="A0A6A1VSW8"/>
<comment type="caution">
    <text evidence="1">The sequence shown here is derived from an EMBL/GenBank/DDBJ whole genome shotgun (WGS) entry which is preliminary data.</text>
</comment>
<evidence type="ECO:0000313" key="2">
    <source>
        <dbReference type="Proteomes" id="UP000516437"/>
    </source>
</evidence>
<accession>A0A6A1VSW8</accession>
<dbReference type="EMBL" id="RXIC02000022">
    <property type="protein sequence ID" value="KAB1215775.1"/>
    <property type="molecule type" value="Genomic_DNA"/>
</dbReference>
<evidence type="ECO:0000313" key="1">
    <source>
        <dbReference type="EMBL" id="KAB1215775.1"/>
    </source>
</evidence>
<name>A0A6A1VSW8_9ROSI</name>
<proteinExistence type="predicted"/>
<keyword evidence="2" id="KW-1185">Reference proteome</keyword>
<sequence>MLFVVYMHCKCIPPQSPCFRFTLNTTDRTTALAHETSATSTQVLLSRTREQKSWTNIFIRPDIHNVNSLFVRSPKPARLVLQMSC</sequence>
<dbReference type="Proteomes" id="UP000516437">
    <property type="component" value="Chromosome 4"/>
</dbReference>
<protein>
    <submittedName>
        <fullName evidence="1">Uncharacterized protein</fullName>
    </submittedName>
</protein>
<gene>
    <name evidence="1" type="ORF">CJ030_MR4G007230</name>
</gene>